<sequence>MTIADSSMDMTDEVLAATMDCRPPNWDTSGFSKLLSRGWDINESLGNLGDALMQAVMANKTPLVAFHLDHGADPNLICITEEFTALEMAPKVDTDLGITSLLLEHRAVVKGRSAMLHAAQKGRVDIMRRLRDAGASVDEMPNNSDIFDDRRKQID</sequence>
<dbReference type="EMBL" id="KN832895">
    <property type="protein sequence ID" value="KIM93466.1"/>
    <property type="molecule type" value="Genomic_DNA"/>
</dbReference>
<dbReference type="Proteomes" id="UP000054321">
    <property type="component" value="Unassembled WGS sequence"/>
</dbReference>
<dbReference type="OrthoDB" id="194358at2759"/>
<dbReference type="STRING" id="913774.A0A0C3GSN6"/>
<dbReference type="PROSITE" id="PS50088">
    <property type="entry name" value="ANK_REPEAT"/>
    <property type="match status" value="1"/>
</dbReference>
<reference evidence="3" key="2">
    <citation type="submission" date="2015-01" db="EMBL/GenBank/DDBJ databases">
        <title>Evolutionary Origins and Diversification of the Mycorrhizal Mutualists.</title>
        <authorList>
            <consortium name="DOE Joint Genome Institute"/>
            <consortium name="Mycorrhizal Genomics Consortium"/>
            <person name="Kohler A."/>
            <person name="Kuo A."/>
            <person name="Nagy L.G."/>
            <person name="Floudas D."/>
            <person name="Copeland A."/>
            <person name="Barry K.W."/>
            <person name="Cichocki N."/>
            <person name="Veneault-Fourrey C."/>
            <person name="LaButti K."/>
            <person name="Lindquist E.A."/>
            <person name="Lipzen A."/>
            <person name="Lundell T."/>
            <person name="Morin E."/>
            <person name="Murat C."/>
            <person name="Riley R."/>
            <person name="Ohm R."/>
            <person name="Sun H."/>
            <person name="Tunlid A."/>
            <person name="Henrissat B."/>
            <person name="Grigoriev I.V."/>
            <person name="Hibbett D.S."/>
            <person name="Martin F."/>
        </authorList>
    </citation>
    <scope>NUCLEOTIDE SEQUENCE [LARGE SCALE GENOMIC DNA]</scope>
    <source>
        <strain evidence="3">Zn</strain>
    </source>
</reference>
<dbReference type="SUPFAM" id="SSF48403">
    <property type="entry name" value="Ankyrin repeat"/>
    <property type="match status" value="1"/>
</dbReference>
<dbReference type="InterPro" id="IPR036770">
    <property type="entry name" value="Ankyrin_rpt-contain_sf"/>
</dbReference>
<accession>A0A0C3GSN6</accession>
<proteinExistence type="predicted"/>
<gene>
    <name evidence="2" type="ORF">OIDMADRAFT_184755</name>
</gene>
<dbReference type="PROSITE" id="PS50297">
    <property type="entry name" value="ANK_REP_REGION"/>
    <property type="match status" value="1"/>
</dbReference>
<evidence type="ECO:0000256" key="1">
    <source>
        <dbReference type="PROSITE-ProRule" id="PRU00023"/>
    </source>
</evidence>
<dbReference type="SMART" id="SM00248">
    <property type="entry name" value="ANK"/>
    <property type="match status" value="2"/>
</dbReference>
<protein>
    <submittedName>
        <fullName evidence="2">Uncharacterized protein</fullName>
    </submittedName>
</protein>
<evidence type="ECO:0000313" key="3">
    <source>
        <dbReference type="Proteomes" id="UP000054321"/>
    </source>
</evidence>
<dbReference type="InParanoid" id="A0A0C3GSN6"/>
<keyword evidence="1" id="KW-0040">ANK repeat</keyword>
<dbReference type="Gene3D" id="1.25.40.20">
    <property type="entry name" value="Ankyrin repeat-containing domain"/>
    <property type="match status" value="1"/>
</dbReference>
<dbReference type="InterPro" id="IPR002110">
    <property type="entry name" value="Ankyrin_rpt"/>
</dbReference>
<evidence type="ECO:0000313" key="2">
    <source>
        <dbReference type="EMBL" id="KIM93466.1"/>
    </source>
</evidence>
<organism evidence="2 3">
    <name type="scientific">Oidiodendron maius (strain Zn)</name>
    <dbReference type="NCBI Taxonomy" id="913774"/>
    <lineage>
        <taxon>Eukaryota</taxon>
        <taxon>Fungi</taxon>
        <taxon>Dikarya</taxon>
        <taxon>Ascomycota</taxon>
        <taxon>Pezizomycotina</taxon>
        <taxon>Leotiomycetes</taxon>
        <taxon>Leotiomycetes incertae sedis</taxon>
        <taxon>Myxotrichaceae</taxon>
        <taxon>Oidiodendron</taxon>
    </lineage>
</organism>
<dbReference type="Pfam" id="PF12796">
    <property type="entry name" value="Ank_2"/>
    <property type="match status" value="1"/>
</dbReference>
<name>A0A0C3GSN6_OIDMZ</name>
<keyword evidence="3" id="KW-1185">Reference proteome</keyword>
<dbReference type="HOGENOM" id="CLU_1696034_0_0_1"/>
<dbReference type="AlphaFoldDB" id="A0A0C3GSN6"/>
<reference evidence="2 3" key="1">
    <citation type="submission" date="2014-04" db="EMBL/GenBank/DDBJ databases">
        <authorList>
            <consortium name="DOE Joint Genome Institute"/>
            <person name="Kuo A."/>
            <person name="Martino E."/>
            <person name="Perotto S."/>
            <person name="Kohler A."/>
            <person name="Nagy L.G."/>
            <person name="Floudas D."/>
            <person name="Copeland A."/>
            <person name="Barry K.W."/>
            <person name="Cichocki N."/>
            <person name="Veneault-Fourrey C."/>
            <person name="LaButti K."/>
            <person name="Lindquist E.A."/>
            <person name="Lipzen A."/>
            <person name="Lundell T."/>
            <person name="Morin E."/>
            <person name="Murat C."/>
            <person name="Sun H."/>
            <person name="Tunlid A."/>
            <person name="Henrissat B."/>
            <person name="Grigoriev I.V."/>
            <person name="Hibbett D.S."/>
            <person name="Martin F."/>
            <person name="Nordberg H.P."/>
            <person name="Cantor M.N."/>
            <person name="Hua S.X."/>
        </authorList>
    </citation>
    <scope>NUCLEOTIDE SEQUENCE [LARGE SCALE GENOMIC DNA]</scope>
    <source>
        <strain evidence="2 3">Zn</strain>
    </source>
</reference>
<feature type="repeat" description="ANK" evidence="1">
    <location>
        <begin position="110"/>
        <end position="142"/>
    </location>
</feature>